<evidence type="ECO:0000256" key="2">
    <source>
        <dbReference type="ARBA" id="ARBA00022516"/>
    </source>
</evidence>
<evidence type="ECO:0000256" key="9">
    <source>
        <dbReference type="ARBA" id="ARBA00023264"/>
    </source>
</evidence>
<evidence type="ECO:0000256" key="6">
    <source>
        <dbReference type="ARBA" id="ARBA00023145"/>
    </source>
</evidence>
<keyword evidence="8 12" id="KW-0456">Lyase</keyword>
<evidence type="ECO:0000256" key="3">
    <source>
        <dbReference type="ARBA" id="ARBA00022793"/>
    </source>
</evidence>
<evidence type="ECO:0000256" key="5">
    <source>
        <dbReference type="ARBA" id="ARBA00023136"/>
    </source>
</evidence>
<keyword evidence="4" id="KW-0443">Lipid metabolism</keyword>
<keyword evidence="7" id="KW-0594">Phospholipid biosynthesis</keyword>
<evidence type="ECO:0000256" key="1">
    <source>
        <dbReference type="ARBA" id="ARBA00022475"/>
    </source>
</evidence>
<keyword evidence="10" id="KW-0670">Pyruvate</keyword>
<sequence length="217" mass="25061">MRIHREGYRVIRNSFLINGITIAFLALIPMPMPAKIVFISIFAILLIWTFYFFRFPKREANLGDHVLSSADGTIVAVEEVFEPEYFKEKRLQISVFMSGFDVHVNWYPFDGTIRYTKYHEGKYLLARHPKSSEQNERSSIVLGKEEGKDVLIRQVAGMMARRIVFYSEVNQQVKQGEEIGMIRFGSRVDFFLPLGTKPAVVIGQKVKAKRTIVAYFP</sequence>
<dbReference type="EMBL" id="UOET01000402">
    <property type="protein sequence ID" value="VAW29676.1"/>
    <property type="molecule type" value="Genomic_DNA"/>
</dbReference>
<evidence type="ECO:0000313" key="12">
    <source>
        <dbReference type="EMBL" id="VAW29676.1"/>
    </source>
</evidence>
<dbReference type="EC" id="4.1.1.65" evidence="12"/>
<evidence type="ECO:0000256" key="4">
    <source>
        <dbReference type="ARBA" id="ARBA00023098"/>
    </source>
</evidence>
<dbReference type="Pfam" id="PF02666">
    <property type="entry name" value="PS_Dcarbxylase"/>
    <property type="match status" value="1"/>
</dbReference>
<evidence type="ECO:0000256" key="11">
    <source>
        <dbReference type="SAM" id="Phobius"/>
    </source>
</evidence>
<keyword evidence="11" id="KW-0812">Transmembrane</keyword>
<dbReference type="HAMAP" id="MF_00664">
    <property type="entry name" value="PS_decarb_PSD_A"/>
    <property type="match status" value="1"/>
</dbReference>
<keyword evidence="5 11" id="KW-0472">Membrane</keyword>
<keyword evidence="1" id="KW-1003">Cell membrane</keyword>
<name>A0A3B0VCH6_9ZZZZ</name>
<evidence type="ECO:0000256" key="7">
    <source>
        <dbReference type="ARBA" id="ARBA00023209"/>
    </source>
</evidence>
<dbReference type="GO" id="GO:0008654">
    <property type="term" value="P:phospholipid biosynthetic process"/>
    <property type="evidence" value="ECO:0007669"/>
    <property type="project" value="UniProtKB-KW"/>
</dbReference>
<dbReference type="GO" id="GO:0004609">
    <property type="term" value="F:phosphatidylserine decarboxylase activity"/>
    <property type="evidence" value="ECO:0007669"/>
    <property type="project" value="UniProtKB-EC"/>
</dbReference>
<dbReference type="AlphaFoldDB" id="A0A3B0VCH6"/>
<keyword evidence="2" id="KW-0444">Lipid biosynthesis</keyword>
<protein>
    <submittedName>
        <fullName evidence="12">Phosphatidylserine decarboxylase</fullName>
        <ecNumber evidence="12">4.1.1.65</ecNumber>
    </submittedName>
</protein>
<keyword evidence="3" id="KW-0210">Decarboxylase</keyword>
<dbReference type="NCBIfam" id="NF003678">
    <property type="entry name" value="PRK05305.1-2"/>
    <property type="match status" value="1"/>
</dbReference>
<dbReference type="PANTHER" id="PTHR35809:SF1">
    <property type="entry name" value="ARCHAETIDYLSERINE DECARBOXYLASE PROENZYME-RELATED"/>
    <property type="match status" value="1"/>
</dbReference>
<dbReference type="InterPro" id="IPR003817">
    <property type="entry name" value="PS_Dcarbxylase"/>
</dbReference>
<keyword evidence="11" id="KW-1133">Transmembrane helix</keyword>
<proteinExistence type="inferred from homology"/>
<gene>
    <name evidence="12" type="ORF">MNBD_BACTEROID07-1930</name>
</gene>
<evidence type="ECO:0000256" key="10">
    <source>
        <dbReference type="ARBA" id="ARBA00023317"/>
    </source>
</evidence>
<feature type="transmembrane region" description="Helical" evidence="11">
    <location>
        <begin position="12"/>
        <end position="30"/>
    </location>
</feature>
<keyword evidence="9" id="KW-1208">Phospholipid metabolism</keyword>
<dbReference type="PANTHER" id="PTHR35809">
    <property type="entry name" value="ARCHAETIDYLSERINE DECARBOXYLASE PROENZYME-RELATED"/>
    <property type="match status" value="1"/>
</dbReference>
<feature type="transmembrane region" description="Helical" evidence="11">
    <location>
        <begin position="36"/>
        <end position="53"/>
    </location>
</feature>
<keyword evidence="6" id="KW-0865">Zymogen</keyword>
<accession>A0A3B0VCH6</accession>
<reference evidence="12" key="1">
    <citation type="submission" date="2018-06" db="EMBL/GenBank/DDBJ databases">
        <authorList>
            <person name="Zhirakovskaya E."/>
        </authorList>
    </citation>
    <scope>NUCLEOTIDE SEQUENCE</scope>
</reference>
<organism evidence="12">
    <name type="scientific">hydrothermal vent metagenome</name>
    <dbReference type="NCBI Taxonomy" id="652676"/>
    <lineage>
        <taxon>unclassified sequences</taxon>
        <taxon>metagenomes</taxon>
        <taxon>ecological metagenomes</taxon>
    </lineage>
</organism>
<dbReference type="InterPro" id="IPR033175">
    <property type="entry name" value="PSD-A"/>
</dbReference>
<evidence type="ECO:0000256" key="8">
    <source>
        <dbReference type="ARBA" id="ARBA00023239"/>
    </source>
</evidence>